<dbReference type="Gene3D" id="3.30.50.10">
    <property type="entry name" value="Erythroid Transcription Factor GATA-1, subunit A"/>
    <property type="match status" value="1"/>
</dbReference>
<dbReference type="InterPro" id="IPR027462">
    <property type="entry name" value="ZapD_C"/>
</dbReference>
<evidence type="ECO:0000313" key="8">
    <source>
        <dbReference type="Proteomes" id="UP000823405"/>
    </source>
</evidence>
<dbReference type="OrthoDB" id="247245at2759"/>
<dbReference type="Proteomes" id="UP000823405">
    <property type="component" value="Unassembled WGS sequence"/>
</dbReference>
<keyword evidence="1" id="KW-0963">Cytoplasm</keyword>
<dbReference type="PROSITE" id="PS51219">
    <property type="entry name" value="DPCK"/>
    <property type="match status" value="1"/>
</dbReference>
<evidence type="ECO:0000256" key="5">
    <source>
        <dbReference type="ARBA" id="ARBA00023210"/>
    </source>
</evidence>
<evidence type="ECO:0000256" key="2">
    <source>
        <dbReference type="ARBA" id="ARBA00022618"/>
    </source>
</evidence>
<dbReference type="PROSITE" id="PS51257">
    <property type="entry name" value="PROKAR_LIPOPROTEIN"/>
    <property type="match status" value="1"/>
</dbReference>
<dbReference type="SUPFAM" id="SSF160950">
    <property type="entry name" value="YacF-like"/>
    <property type="match status" value="1"/>
</dbReference>
<reference evidence="7" key="1">
    <citation type="journal article" date="2020" name="Fungal Divers.">
        <title>Resolving the Mortierellaceae phylogeny through synthesis of multi-gene phylogenetics and phylogenomics.</title>
        <authorList>
            <person name="Vandepol N."/>
            <person name="Liber J."/>
            <person name="Desiro A."/>
            <person name="Na H."/>
            <person name="Kennedy M."/>
            <person name="Barry K."/>
            <person name="Grigoriev I.V."/>
            <person name="Miller A.N."/>
            <person name="O'Donnell K."/>
            <person name="Stajich J.E."/>
            <person name="Bonito G."/>
        </authorList>
    </citation>
    <scope>NUCLEOTIDE SEQUENCE</scope>
    <source>
        <strain evidence="7">NVP60</strain>
    </source>
</reference>
<keyword evidence="2" id="KW-0132">Cell division</keyword>
<dbReference type="SUPFAM" id="SSF52540">
    <property type="entry name" value="P-loop containing nucleoside triphosphate hydrolases"/>
    <property type="match status" value="1"/>
</dbReference>
<dbReference type="InterPro" id="IPR027417">
    <property type="entry name" value="P-loop_NTPase"/>
</dbReference>
<dbReference type="HAMAP" id="MF_00649">
    <property type="entry name" value="DNA_gyrase_inhibitor_YacG"/>
    <property type="match status" value="1"/>
</dbReference>
<dbReference type="Gene3D" id="2.60.440.10">
    <property type="entry name" value="YacF-like domains"/>
    <property type="match status" value="1"/>
</dbReference>
<gene>
    <name evidence="7" type="ORF">BGZ97_001363</name>
</gene>
<evidence type="ECO:0008006" key="9">
    <source>
        <dbReference type="Google" id="ProtNLM"/>
    </source>
</evidence>
<dbReference type="NCBIfam" id="TIGR00152">
    <property type="entry name" value="dephospho-CoA kinase"/>
    <property type="match status" value="1"/>
</dbReference>
<dbReference type="EMBL" id="JAAAIN010000128">
    <property type="protein sequence ID" value="KAG0319824.1"/>
    <property type="molecule type" value="Genomic_DNA"/>
</dbReference>
<dbReference type="NCBIfam" id="NF003656">
    <property type="entry name" value="PRK05287.1-4"/>
    <property type="match status" value="1"/>
</dbReference>
<dbReference type="Pfam" id="PF07072">
    <property type="entry name" value="ZapD"/>
    <property type="match status" value="1"/>
</dbReference>
<dbReference type="PANTHER" id="PTHR39455">
    <property type="entry name" value="CELL DIVISION PROTEIN ZAPD"/>
    <property type="match status" value="1"/>
</dbReference>
<comment type="caution">
    <text evidence="7">The sequence shown here is derived from an EMBL/GenBank/DDBJ whole genome shotgun (WGS) entry which is preliminary data.</text>
</comment>
<keyword evidence="6" id="KW-0131">Cell cycle</keyword>
<evidence type="ECO:0000313" key="7">
    <source>
        <dbReference type="EMBL" id="KAG0319824.1"/>
    </source>
</evidence>
<dbReference type="InterPro" id="IPR001977">
    <property type="entry name" value="Depp_CoAkinase"/>
</dbReference>
<dbReference type="GO" id="GO:0005524">
    <property type="term" value="F:ATP binding"/>
    <property type="evidence" value="ECO:0007669"/>
    <property type="project" value="UniProtKB-KW"/>
</dbReference>
<dbReference type="InterPro" id="IPR009777">
    <property type="entry name" value="ZapD"/>
</dbReference>
<protein>
    <recommendedName>
        <fullName evidence="9">Dephospho-CoA kinase</fullName>
    </recommendedName>
</protein>
<evidence type="ECO:0000256" key="6">
    <source>
        <dbReference type="ARBA" id="ARBA00023306"/>
    </source>
</evidence>
<sequence>MNQQKFKVFSVGLTGGIGCGKTAVANRFAEHGVAVIDTDHIAHALTATGGAAMPLIAEYFGQSFIAPDGSLERTKMRATIFRDEQAKLRLEAILHPLIRLECEAAAHAANGQYLMFVVPLLIESSSWQDRVDRILVVDCSPATQIKRVMQRNGLTREQVQAIIARQATRATRLAHADDVISNDADTPLTFLYNELLPTNEYQALSLTLLYEYPFNERIRTLLRFEDLFDRFTFFLSCEDAKEHHIALMTLFEIADVAGRADLKSDLSKELERQRQTLISYRDNPRIDQTTLETVLVEITQTLAQLNQMHGKAGQHLADNEWLSSIRSRSSIPGGTCRFDLPSYYAWQQGPLEYRRHDIAQWAIPLLPLRDAMAIVLKFARESSQVTKVIATQGRYQQMLSGRTCQLMQIRVPTELGVIPEASANKYMLWVRFTTQDGDMRPQPVDTDVPFQLAFIKVEWKPENRYRPFCSERCKKIDLGTWAAEKYVIGGTQEAPATADSNDDLD</sequence>
<evidence type="ECO:0000256" key="1">
    <source>
        <dbReference type="ARBA" id="ARBA00022490"/>
    </source>
</evidence>
<dbReference type="Gene3D" id="1.10.3900.10">
    <property type="entry name" value="YacF-like"/>
    <property type="match status" value="1"/>
</dbReference>
<dbReference type="GO" id="GO:0008270">
    <property type="term" value="F:zinc ion binding"/>
    <property type="evidence" value="ECO:0007669"/>
    <property type="project" value="InterPro"/>
</dbReference>
<proteinExistence type="inferred from homology"/>
<keyword evidence="3" id="KW-0547">Nucleotide-binding</keyword>
<dbReference type="HAMAP" id="MF_00376">
    <property type="entry name" value="Dephospho_CoA_kinase"/>
    <property type="match status" value="1"/>
</dbReference>
<keyword evidence="4" id="KW-0067">ATP-binding</keyword>
<dbReference type="GO" id="GO:0004140">
    <property type="term" value="F:dephospho-CoA kinase activity"/>
    <property type="evidence" value="ECO:0007669"/>
    <property type="project" value="InterPro"/>
</dbReference>
<dbReference type="Pfam" id="PF03884">
    <property type="entry name" value="YacG"/>
    <property type="match status" value="1"/>
</dbReference>
<name>A0A9P6UUJ6_9FUNG</name>
<evidence type="ECO:0000256" key="4">
    <source>
        <dbReference type="ARBA" id="ARBA00022840"/>
    </source>
</evidence>
<keyword evidence="5" id="KW-0717">Septation</keyword>
<dbReference type="InterPro" id="IPR005584">
    <property type="entry name" value="DNA_gyrase_inhibitor_YacG"/>
</dbReference>
<dbReference type="Pfam" id="PF01121">
    <property type="entry name" value="CoaE"/>
    <property type="match status" value="1"/>
</dbReference>
<accession>A0A9P6UUJ6</accession>
<evidence type="ECO:0000256" key="3">
    <source>
        <dbReference type="ARBA" id="ARBA00022741"/>
    </source>
</evidence>
<dbReference type="PANTHER" id="PTHR39455:SF1">
    <property type="entry name" value="CELL DIVISION PROTEIN ZAPD"/>
    <property type="match status" value="1"/>
</dbReference>
<keyword evidence="8" id="KW-1185">Reference proteome</keyword>
<dbReference type="InterPro" id="IPR013088">
    <property type="entry name" value="Znf_NHR/GATA"/>
</dbReference>
<dbReference type="GO" id="GO:0006355">
    <property type="term" value="P:regulation of DNA-templated transcription"/>
    <property type="evidence" value="ECO:0007669"/>
    <property type="project" value="InterPro"/>
</dbReference>
<dbReference type="Gene3D" id="3.40.50.300">
    <property type="entry name" value="P-loop containing nucleotide triphosphate hydrolases"/>
    <property type="match status" value="1"/>
</dbReference>
<dbReference type="InterPro" id="IPR036268">
    <property type="entry name" value="ZapD_sf"/>
</dbReference>
<dbReference type="GO" id="GO:0000917">
    <property type="term" value="P:division septum assembly"/>
    <property type="evidence" value="ECO:0007669"/>
    <property type="project" value="UniProtKB-KW"/>
</dbReference>
<dbReference type="CDD" id="cd02022">
    <property type="entry name" value="DPCK"/>
    <property type="match status" value="1"/>
</dbReference>
<dbReference type="GO" id="GO:0015937">
    <property type="term" value="P:coenzyme A biosynthetic process"/>
    <property type="evidence" value="ECO:0007669"/>
    <property type="project" value="InterPro"/>
</dbReference>
<dbReference type="SUPFAM" id="SSF57716">
    <property type="entry name" value="Glucocorticoid receptor-like (DNA-binding domain)"/>
    <property type="match status" value="1"/>
</dbReference>
<dbReference type="GO" id="GO:0032153">
    <property type="term" value="C:cell division site"/>
    <property type="evidence" value="ECO:0007669"/>
    <property type="project" value="TreeGrafter"/>
</dbReference>
<dbReference type="AlphaFoldDB" id="A0A9P6UUJ6"/>
<organism evidence="7 8">
    <name type="scientific">Linnemannia gamsii</name>
    <dbReference type="NCBI Taxonomy" id="64522"/>
    <lineage>
        <taxon>Eukaryota</taxon>
        <taxon>Fungi</taxon>
        <taxon>Fungi incertae sedis</taxon>
        <taxon>Mucoromycota</taxon>
        <taxon>Mortierellomycotina</taxon>
        <taxon>Mortierellomycetes</taxon>
        <taxon>Mortierellales</taxon>
        <taxon>Mortierellaceae</taxon>
        <taxon>Linnemannia</taxon>
    </lineage>
</organism>
<dbReference type="HAMAP" id="MF_01092">
    <property type="entry name" value="ZapD"/>
    <property type="match status" value="1"/>
</dbReference>